<dbReference type="InterPro" id="IPR023157">
    <property type="entry name" value="AGR-C-984p-like_sf"/>
</dbReference>
<protein>
    <submittedName>
        <fullName evidence="1">Flagellar protein</fullName>
    </submittedName>
</protein>
<dbReference type="SUPFAM" id="SSF158837">
    <property type="entry name" value="AGR C 984p-like"/>
    <property type="match status" value="1"/>
</dbReference>
<gene>
    <name evidence="1" type="ORF">AVO45_07970</name>
</gene>
<dbReference type="STRING" id="1685379.AVO45_07970"/>
<dbReference type="InterPro" id="IPR010626">
    <property type="entry name" value="DUF1217"/>
</dbReference>
<evidence type="ECO:0000313" key="1">
    <source>
        <dbReference type="EMBL" id="KUJ77901.1"/>
    </source>
</evidence>
<evidence type="ECO:0000313" key="2">
    <source>
        <dbReference type="Proteomes" id="UP000053791"/>
    </source>
</evidence>
<dbReference type="Gene3D" id="1.10.3700.10">
    <property type="entry name" value="AGR C 984p-like"/>
    <property type="match status" value="1"/>
</dbReference>
<sequence>MSFQPVIPATGLVGWHFLKRTYDAQLEVFSGTPQNERDTRYFLDNIGKVKTAESLVSDRRLLRVALTAFGLEDDLANTYFIRRVLQDGFSAQDALSSRLSDKRYKQLASAFGFGPGEVVKTGQASEMAQIAHRNLVSRFEVAVGQTDEAMRIALFARRTLTDLARKNGGENAKWFELMSLPPLRDLMETALGLPKAFAQLDIDKQLEMFRDKLARQTGSPDISQFQLPEAVDRLMTTFFARAQAPPSSLSSVSARTALQLLQYK</sequence>
<accession>A0A0X3TS79</accession>
<dbReference type="OrthoDB" id="7824597at2"/>
<keyword evidence="1" id="KW-0969">Cilium</keyword>
<keyword evidence="1" id="KW-0966">Cell projection</keyword>
<dbReference type="AlphaFoldDB" id="A0A0X3TS79"/>
<dbReference type="Pfam" id="PF06748">
    <property type="entry name" value="DUF1217"/>
    <property type="match status" value="1"/>
</dbReference>
<organism evidence="1 2">
    <name type="scientific">Ruegeria marisrubri</name>
    <dbReference type="NCBI Taxonomy" id="1685379"/>
    <lineage>
        <taxon>Bacteria</taxon>
        <taxon>Pseudomonadati</taxon>
        <taxon>Pseudomonadota</taxon>
        <taxon>Alphaproteobacteria</taxon>
        <taxon>Rhodobacterales</taxon>
        <taxon>Roseobacteraceae</taxon>
        <taxon>Ruegeria</taxon>
    </lineage>
</organism>
<reference evidence="1 2" key="1">
    <citation type="submission" date="2015-12" db="EMBL/GenBank/DDBJ databases">
        <authorList>
            <person name="Shamseldin A."/>
            <person name="Moawad H."/>
            <person name="Abd El-Rahim W.M."/>
            <person name="Sadowsky M.J."/>
        </authorList>
    </citation>
    <scope>NUCLEOTIDE SEQUENCE [LARGE SCALE GENOMIC DNA]</scope>
    <source>
        <strain evidence="1 2">ZGT118</strain>
    </source>
</reference>
<keyword evidence="1" id="KW-0282">Flagellum</keyword>
<proteinExistence type="predicted"/>
<dbReference type="EMBL" id="LQBQ01000023">
    <property type="protein sequence ID" value="KUJ77901.1"/>
    <property type="molecule type" value="Genomic_DNA"/>
</dbReference>
<name>A0A0X3TS79_9RHOB</name>
<dbReference type="Proteomes" id="UP000053791">
    <property type="component" value="Unassembled WGS sequence"/>
</dbReference>
<comment type="caution">
    <text evidence="1">The sequence shown here is derived from an EMBL/GenBank/DDBJ whole genome shotgun (WGS) entry which is preliminary data.</text>
</comment>
<dbReference type="RefSeq" id="WP_068346889.1">
    <property type="nucleotide sequence ID" value="NZ_LQBQ01000023.1"/>
</dbReference>
<keyword evidence="2" id="KW-1185">Reference proteome</keyword>